<accession>A0A843BFR0</accession>
<feature type="transmembrane region" description="Helical" evidence="1">
    <location>
        <begin position="21"/>
        <end position="42"/>
    </location>
</feature>
<organism evidence="2 3">
    <name type="scientific">Comamonas suwonensis</name>
    <dbReference type="NCBI Taxonomy" id="2606214"/>
    <lineage>
        <taxon>Bacteria</taxon>
        <taxon>Pseudomonadati</taxon>
        <taxon>Pseudomonadota</taxon>
        <taxon>Betaproteobacteria</taxon>
        <taxon>Burkholderiales</taxon>
        <taxon>Comamonadaceae</taxon>
        <taxon>Comamonas</taxon>
    </lineage>
</organism>
<sequence>MFTQYKGVVSIFKVYWASYGGLSALLCSPYLHLAALLLALTFRTWSGWGCDGLQCTQWWEQSISVLPNLLGFTLGGFAIFIGFGDEKFRALLAEDDENSSVNAYVALCSTFVHFILIQALALIVAIVAKSWWFYTSLLDPIRCWLPLLNGMGGAIGYGLFLYAITSVLAATMHIFRIAKMYAFFQGQSQKSAGTSGKNQP</sequence>
<proteinExistence type="predicted"/>
<keyword evidence="1" id="KW-1133">Transmembrane helix</keyword>
<dbReference type="Proteomes" id="UP000530032">
    <property type="component" value="Unassembled WGS sequence"/>
</dbReference>
<evidence type="ECO:0000313" key="3">
    <source>
        <dbReference type="Proteomes" id="UP000530032"/>
    </source>
</evidence>
<name>A0A843BFR0_9BURK</name>
<dbReference type="AlphaFoldDB" id="A0A843BFR0"/>
<comment type="caution">
    <text evidence="2">The sequence shown here is derived from an EMBL/GenBank/DDBJ whole genome shotgun (WGS) entry which is preliminary data.</text>
</comment>
<keyword evidence="1" id="KW-0472">Membrane</keyword>
<gene>
    <name evidence="2" type="ORF">HF327_020915</name>
</gene>
<feature type="transmembrane region" description="Helical" evidence="1">
    <location>
        <begin position="104"/>
        <end position="134"/>
    </location>
</feature>
<protein>
    <submittedName>
        <fullName evidence="2">Uncharacterized protein</fullName>
    </submittedName>
</protein>
<evidence type="ECO:0000256" key="1">
    <source>
        <dbReference type="SAM" id="Phobius"/>
    </source>
</evidence>
<dbReference type="EMBL" id="JABBCQ020000030">
    <property type="protein sequence ID" value="MBI1626937.1"/>
    <property type="molecule type" value="Genomic_DNA"/>
</dbReference>
<dbReference type="RefSeq" id="WP_198462286.1">
    <property type="nucleotide sequence ID" value="NZ_JABBCQ020000030.1"/>
</dbReference>
<feature type="transmembrane region" description="Helical" evidence="1">
    <location>
        <begin position="154"/>
        <end position="175"/>
    </location>
</feature>
<reference evidence="2" key="1">
    <citation type="submission" date="2020-12" db="EMBL/GenBank/DDBJ databases">
        <title>Comamonas sp. nov., isolated from stream water.</title>
        <authorList>
            <person name="Park K.-H."/>
        </authorList>
    </citation>
    <scope>NUCLEOTIDE SEQUENCE</scope>
    <source>
        <strain evidence="2">EJ-4</strain>
    </source>
</reference>
<keyword evidence="1" id="KW-0812">Transmembrane</keyword>
<keyword evidence="3" id="KW-1185">Reference proteome</keyword>
<evidence type="ECO:0000313" key="2">
    <source>
        <dbReference type="EMBL" id="MBI1626937.1"/>
    </source>
</evidence>
<feature type="transmembrane region" description="Helical" evidence="1">
    <location>
        <begin position="62"/>
        <end position="83"/>
    </location>
</feature>